<dbReference type="Gene3D" id="1.10.150.20">
    <property type="entry name" value="5' to 3' exonuclease, C-terminal subdomain"/>
    <property type="match status" value="1"/>
</dbReference>
<protein>
    <submittedName>
        <fullName evidence="2">Uncharacterized protein</fullName>
    </submittedName>
</protein>
<evidence type="ECO:0000313" key="3">
    <source>
        <dbReference type="Proteomes" id="UP000266841"/>
    </source>
</evidence>
<gene>
    <name evidence="2" type="ORF">THAOC_28186</name>
</gene>
<accession>K0RJT0</accession>
<feature type="compositionally biased region" description="Basic residues" evidence="1">
    <location>
        <begin position="260"/>
        <end position="276"/>
    </location>
</feature>
<organism evidence="2 3">
    <name type="scientific">Thalassiosira oceanica</name>
    <name type="common">Marine diatom</name>
    <dbReference type="NCBI Taxonomy" id="159749"/>
    <lineage>
        <taxon>Eukaryota</taxon>
        <taxon>Sar</taxon>
        <taxon>Stramenopiles</taxon>
        <taxon>Ochrophyta</taxon>
        <taxon>Bacillariophyta</taxon>
        <taxon>Coscinodiscophyceae</taxon>
        <taxon>Thalassiosirophycidae</taxon>
        <taxon>Thalassiosirales</taxon>
        <taxon>Thalassiosiraceae</taxon>
        <taxon>Thalassiosira</taxon>
    </lineage>
</organism>
<dbReference type="OrthoDB" id="226265at2759"/>
<feature type="compositionally biased region" description="Basic and acidic residues" evidence="1">
    <location>
        <begin position="364"/>
        <end position="373"/>
    </location>
</feature>
<dbReference type="EMBL" id="AGNL01039643">
    <property type="protein sequence ID" value="EJK52524.1"/>
    <property type="molecule type" value="Genomic_DNA"/>
</dbReference>
<feature type="compositionally biased region" description="Acidic residues" evidence="1">
    <location>
        <begin position="374"/>
        <end position="394"/>
    </location>
</feature>
<sequence length="1077" mass="121850">MSFMNIDVSAAATHIAAQHGLQLPHVQYALDRCRYLWNSANVARLEGRHAGFDDGAILGCHDLLVVASIIGSTEEGFRLLTPWRHQILMACEYALITAGTVYSRGMSMQYMPHPLRKEIVRATVNLRQHLNLAPQAAEQPHQPPVSHYFGPPETPAKEDEGESETPAPQSQRQLRLPRKAHLQPSVTPRQASTTVTPRTQGRPPVNTPTPQPAVTNDPSHPARRDQTLPTIDEGSAAVTIEPSPTLFDKNGYHKPSEKKKSVRRKGRIGNQRPKRTRVVAEISVEMEAQQAAAKKKAREEKEASRVNYCELSDSDCDGCESDEEDRDGEIFAEEDDNGVEFDPDDADALINYFRTRGTIPLLRRENEDNQRGPDDDDDEAVIEVDDESDGEAEGDQSTNKSKRRKHDSRYYKVLKSTIAGYYEVVEDAPPPEEWKGEGALFSRIRKMLKKKKSELDNRQIDRIIRPIWKSLNDEVEIAGITMKRGRNPIIEEGSQSEKLIADCKEDAMSDVDTLTTLNEFRYELNLELLGINALRGAIKRMKPRTQTIKKANHGFTDPEADWCKARFNFVLQMLVSTGDVTVENLVEMFESEDKIPSHFHPGKFHNLERFHKDAVAFWDESHKKCVVSDYGGAAKTHTQFPRDENGDFDRNGEYLENVGHVRTFKYDQEFRASFGCAIHRDVTSIPGQVVRQGRRLLFFDYTGKKMRSHKEWTALEKNAMYEVRSKSQESKKSGGWVVSGRVEGVIYTVDPVTKLPGIGKKTGEALNKCGIETTSDLKISTAVLEKLIKKVNDLDLCDEAIPADIDYTRADNPFKERYGDEWEDRIRQHSALRGSVPVTDMIKHIWSETHKHFKGGAFEKDWKIYHDALSIMFEKTTVQWMRNNTFEGKSYYDRLVLPQLGVNQQLGRYGSKPVGNSPELMPWDACLNQDAHEGARRHAVLSKSCLKRQGKTEDDRAFSMATPRLCSENYRRVMDPDPYIGVAPSAKRIVQDFDGVWIAMKIICDAKGCYVPGLAERTGRRYIKSATRGRHGGSRAKGDHEVFFWGKMKGLHKDLKEMRREGNAARVRLANGAAADE</sequence>
<feature type="compositionally biased region" description="Acidic residues" evidence="1">
    <location>
        <begin position="312"/>
        <end position="344"/>
    </location>
</feature>
<feature type="region of interest" description="Disordered" evidence="1">
    <location>
        <begin position="364"/>
        <end position="406"/>
    </location>
</feature>
<feature type="compositionally biased region" description="Basic and acidic residues" evidence="1">
    <location>
        <begin position="250"/>
        <end position="259"/>
    </location>
</feature>
<evidence type="ECO:0000313" key="2">
    <source>
        <dbReference type="EMBL" id="EJK52524.1"/>
    </source>
</evidence>
<feature type="region of interest" description="Disordered" evidence="1">
    <location>
        <begin position="294"/>
        <end position="344"/>
    </location>
</feature>
<comment type="caution">
    <text evidence="2">The sequence shown here is derived from an EMBL/GenBank/DDBJ whole genome shotgun (WGS) entry which is preliminary data.</text>
</comment>
<reference evidence="2 3" key="1">
    <citation type="journal article" date="2012" name="Genome Biol.">
        <title>Genome and low-iron response of an oceanic diatom adapted to chronic iron limitation.</title>
        <authorList>
            <person name="Lommer M."/>
            <person name="Specht M."/>
            <person name="Roy A.S."/>
            <person name="Kraemer L."/>
            <person name="Andreson R."/>
            <person name="Gutowska M.A."/>
            <person name="Wolf J."/>
            <person name="Bergner S.V."/>
            <person name="Schilhabel M.B."/>
            <person name="Klostermeier U.C."/>
            <person name="Beiko R.G."/>
            <person name="Rosenstiel P."/>
            <person name="Hippler M."/>
            <person name="Laroche J."/>
        </authorList>
    </citation>
    <scope>NUCLEOTIDE SEQUENCE [LARGE SCALE GENOMIC DNA]</scope>
    <source>
        <strain evidence="2 3">CCMP1005</strain>
    </source>
</reference>
<keyword evidence="3" id="KW-1185">Reference proteome</keyword>
<dbReference type="Proteomes" id="UP000266841">
    <property type="component" value="Unassembled WGS sequence"/>
</dbReference>
<proteinExistence type="predicted"/>
<feature type="compositionally biased region" description="Polar residues" evidence="1">
    <location>
        <begin position="184"/>
        <end position="199"/>
    </location>
</feature>
<evidence type="ECO:0000256" key="1">
    <source>
        <dbReference type="SAM" id="MobiDB-lite"/>
    </source>
</evidence>
<dbReference type="AlphaFoldDB" id="K0RJT0"/>
<feature type="region of interest" description="Disordered" evidence="1">
    <location>
        <begin position="135"/>
        <end position="276"/>
    </location>
</feature>
<name>K0RJT0_THAOC</name>